<accession>A0A0V1BTV7</accession>
<dbReference type="EMBL" id="JYDH01000012">
    <property type="protein sequence ID" value="KRY40509.1"/>
    <property type="molecule type" value="Genomic_DNA"/>
</dbReference>
<reference evidence="1 2" key="1">
    <citation type="submission" date="2015-01" db="EMBL/GenBank/DDBJ databases">
        <title>Evolution of Trichinella species and genotypes.</title>
        <authorList>
            <person name="Korhonen P.K."/>
            <person name="Edoardo P."/>
            <person name="Giuseppe L.R."/>
            <person name="Gasser R.B."/>
        </authorList>
    </citation>
    <scope>NUCLEOTIDE SEQUENCE [LARGE SCALE GENOMIC DNA]</scope>
    <source>
        <strain evidence="1">ISS3</strain>
    </source>
</reference>
<comment type="caution">
    <text evidence="1">The sequence shown here is derived from an EMBL/GenBank/DDBJ whole genome shotgun (WGS) entry which is preliminary data.</text>
</comment>
<dbReference type="InParanoid" id="A0A0V1BTV7"/>
<name>A0A0V1BTV7_TRISP</name>
<organism evidence="1 2">
    <name type="scientific">Trichinella spiralis</name>
    <name type="common">Trichina worm</name>
    <dbReference type="NCBI Taxonomy" id="6334"/>
    <lineage>
        <taxon>Eukaryota</taxon>
        <taxon>Metazoa</taxon>
        <taxon>Ecdysozoa</taxon>
        <taxon>Nematoda</taxon>
        <taxon>Enoplea</taxon>
        <taxon>Dorylaimia</taxon>
        <taxon>Trichinellida</taxon>
        <taxon>Trichinellidae</taxon>
        <taxon>Trichinella</taxon>
    </lineage>
</organism>
<dbReference type="OrthoDB" id="10367690at2759"/>
<dbReference type="Proteomes" id="UP000054776">
    <property type="component" value="Unassembled WGS sequence"/>
</dbReference>
<evidence type="ECO:0000313" key="1">
    <source>
        <dbReference type="EMBL" id="KRY40509.1"/>
    </source>
</evidence>
<protein>
    <submittedName>
        <fullName evidence="1">Uncharacterized protein</fullName>
    </submittedName>
</protein>
<proteinExistence type="predicted"/>
<feature type="non-terminal residue" evidence="1">
    <location>
        <position position="159"/>
    </location>
</feature>
<gene>
    <name evidence="1" type="ORF">T01_906</name>
</gene>
<sequence length="159" mass="17599">MPMCLLRQNVFNNYALKTSKMKSQSRARSFSSAIALFSHSLLSDDKPVSTGGFPSAVINACLPPALLSFLPASRFPDDIITIKIHAESIVFISNNEQGPSTIRHSELSEPTRTTLPSSIHYCNPPLIFECKSAYGSFIFFSLHCLEKLNCNLSPRPLHL</sequence>
<evidence type="ECO:0000313" key="2">
    <source>
        <dbReference type="Proteomes" id="UP000054776"/>
    </source>
</evidence>
<keyword evidence="2" id="KW-1185">Reference proteome</keyword>
<dbReference type="AlphaFoldDB" id="A0A0V1BTV7"/>